<keyword evidence="2" id="KW-1185">Reference proteome</keyword>
<accession>A0ABS2PRR9</accession>
<sequence length="266" mass="29555">MTQYPELKATINGREVCWEEISHWKAMRSAHVLQELVDFGQTLYLNGQPLPNNQFYSLSEDELLQASIESKLALGQDKILELYADKLAESDQMWTDIVANTPKGAPLKEAHVIFEIKGISPALIANIDKEGGMDVQASYAIHPEHYVFSQKGNVQHVMETFGGYKNPSYFRLEMLDPKTNQLPGKVDPRAVNIIFGVGHLVSKELNIQQYAMHQFIPTETGLKVDLGIFAPAGVPDEAIVGHMEHFAVEFGSIFKMAIDAGRQAAG</sequence>
<organism evidence="1 2">
    <name type="scientific">Streptococcus loxodontisalivarius</name>
    <dbReference type="NCBI Taxonomy" id="1349415"/>
    <lineage>
        <taxon>Bacteria</taxon>
        <taxon>Bacillati</taxon>
        <taxon>Bacillota</taxon>
        <taxon>Bacilli</taxon>
        <taxon>Lactobacillales</taxon>
        <taxon>Streptococcaceae</taxon>
        <taxon>Streptococcus</taxon>
    </lineage>
</organism>
<comment type="caution">
    <text evidence="1">The sequence shown here is derived from an EMBL/GenBank/DDBJ whole genome shotgun (WGS) entry which is preliminary data.</text>
</comment>
<protein>
    <submittedName>
        <fullName evidence="1">Uncharacterized protein</fullName>
    </submittedName>
</protein>
<evidence type="ECO:0000313" key="2">
    <source>
        <dbReference type="Proteomes" id="UP000697472"/>
    </source>
</evidence>
<proteinExistence type="predicted"/>
<gene>
    <name evidence="1" type="ORF">JOC28_000549</name>
</gene>
<dbReference type="Proteomes" id="UP000697472">
    <property type="component" value="Unassembled WGS sequence"/>
</dbReference>
<reference evidence="1 2" key="1">
    <citation type="submission" date="2021-01" db="EMBL/GenBank/DDBJ databases">
        <title>Genomic Encyclopedia of Type Strains, Phase IV (KMG-IV): sequencing the most valuable type-strain genomes for metagenomic binning, comparative biology and taxonomic classification.</title>
        <authorList>
            <person name="Goeker M."/>
        </authorList>
    </citation>
    <scope>NUCLEOTIDE SEQUENCE [LARGE SCALE GENOMIC DNA]</scope>
    <source>
        <strain evidence="1 2">DSM 27382</strain>
    </source>
</reference>
<dbReference type="EMBL" id="JAFBEH010000007">
    <property type="protein sequence ID" value="MBM7642255.1"/>
    <property type="molecule type" value="Genomic_DNA"/>
</dbReference>
<dbReference type="RefSeq" id="WP_205009105.1">
    <property type="nucleotide sequence ID" value="NZ_JAFBEH010000007.1"/>
</dbReference>
<name>A0ABS2PRR9_9STRE</name>
<evidence type="ECO:0000313" key="1">
    <source>
        <dbReference type="EMBL" id="MBM7642255.1"/>
    </source>
</evidence>